<dbReference type="Pfam" id="PF00226">
    <property type="entry name" value="DnaJ"/>
    <property type="match status" value="1"/>
</dbReference>
<dbReference type="InterPro" id="IPR001623">
    <property type="entry name" value="DnaJ_domain"/>
</dbReference>
<dbReference type="PANTHER" id="PTHR44825:SF1">
    <property type="entry name" value="DNAJ HOMOLOG SUBFAMILY C MEMBER 4"/>
    <property type="match status" value="1"/>
</dbReference>
<dbReference type="PROSITE" id="PS50076">
    <property type="entry name" value="DNAJ_2"/>
    <property type="match status" value="1"/>
</dbReference>
<dbReference type="OrthoDB" id="376357at2759"/>
<keyword evidence="1" id="KW-0812">Transmembrane</keyword>
<dbReference type="SUPFAM" id="SSF46565">
    <property type="entry name" value="Chaperone J-domain"/>
    <property type="match status" value="1"/>
</dbReference>
<proteinExistence type="predicted"/>
<dbReference type="PRINTS" id="PR00625">
    <property type="entry name" value="JDOMAIN"/>
</dbReference>
<gene>
    <name evidence="3" type="ORF">BXYJ_LOCUS11461</name>
</gene>
<accession>A0A7I8X6F2</accession>
<dbReference type="SMR" id="A0A7I8X6F2"/>
<protein>
    <submittedName>
        <fullName evidence="3">(pine wood nematode) hypothetical protein</fullName>
    </submittedName>
</protein>
<dbReference type="SMART" id="SM00271">
    <property type="entry name" value="DnaJ"/>
    <property type="match status" value="1"/>
</dbReference>
<dbReference type="EMBL" id="CAJFDI010000005">
    <property type="protein sequence ID" value="CAD5231365.1"/>
    <property type="molecule type" value="Genomic_DNA"/>
</dbReference>
<name>A0A7I8X6F2_BURXY</name>
<sequence length="190" mass="22526">MFSIKQIGFHSKRLVSYIPRKKTYYEILEVDPKDSDAHIRQAFIKKSNELHPDGKHFKKTKKGTEDFMALKEAYDVLRRPEKRKEYDRELSFGREAARDMFYEPDAHSSLHVDPNLINLHIKSPRSQLRPAVKRMSLSDRVGHFFDPAKAMAFEEIERRRLIYGAVFFVVIIFADICYVHYLDWKKFKVA</sequence>
<dbReference type="InterPro" id="IPR036869">
    <property type="entry name" value="J_dom_sf"/>
</dbReference>
<dbReference type="Proteomes" id="UP000659654">
    <property type="component" value="Unassembled WGS sequence"/>
</dbReference>
<reference evidence="3" key="1">
    <citation type="submission" date="2020-09" db="EMBL/GenBank/DDBJ databases">
        <authorList>
            <person name="Kikuchi T."/>
        </authorList>
    </citation>
    <scope>NUCLEOTIDE SEQUENCE</scope>
    <source>
        <strain evidence="3">Ka4C1</strain>
    </source>
</reference>
<evidence type="ECO:0000259" key="2">
    <source>
        <dbReference type="PROSITE" id="PS50076"/>
    </source>
</evidence>
<dbReference type="EMBL" id="CAJFCV020000005">
    <property type="protein sequence ID" value="CAG9122495.1"/>
    <property type="molecule type" value="Genomic_DNA"/>
</dbReference>
<keyword evidence="1" id="KW-1133">Transmembrane helix</keyword>
<feature type="transmembrane region" description="Helical" evidence="1">
    <location>
        <begin position="161"/>
        <end position="181"/>
    </location>
</feature>
<dbReference type="Gene3D" id="1.10.287.110">
    <property type="entry name" value="DnaJ domain"/>
    <property type="match status" value="1"/>
</dbReference>
<evidence type="ECO:0000313" key="3">
    <source>
        <dbReference type="EMBL" id="CAD5231365.1"/>
    </source>
</evidence>
<evidence type="ECO:0000256" key="1">
    <source>
        <dbReference type="SAM" id="Phobius"/>
    </source>
</evidence>
<comment type="caution">
    <text evidence="3">The sequence shown here is derived from an EMBL/GenBank/DDBJ whole genome shotgun (WGS) entry which is preliminary data.</text>
</comment>
<dbReference type="Proteomes" id="UP000582659">
    <property type="component" value="Unassembled WGS sequence"/>
</dbReference>
<evidence type="ECO:0000313" key="4">
    <source>
        <dbReference type="Proteomes" id="UP000659654"/>
    </source>
</evidence>
<keyword evidence="4" id="KW-1185">Reference proteome</keyword>
<dbReference type="PANTHER" id="PTHR44825">
    <property type="match status" value="1"/>
</dbReference>
<dbReference type="AlphaFoldDB" id="A0A7I8X6F2"/>
<keyword evidence="1" id="KW-0472">Membrane</keyword>
<feature type="domain" description="J" evidence="2">
    <location>
        <begin position="23"/>
        <end position="90"/>
    </location>
</feature>
<organism evidence="3 4">
    <name type="scientific">Bursaphelenchus xylophilus</name>
    <name type="common">Pinewood nematode worm</name>
    <name type="synonym">Aphelenchoides xylophilus</name>
    <dbReference type="NCBI Taxonomy" id="6326"/>
    <lineage>
        <taxon>Eukaryota</taxon>
        <taxon>Metazoa</taxon>
        <taxon>Ecdysozoa</taxon>
        <taxon>Nematoda</taxon>
        <taxon>Chromadorea</taxon>
        <taxon>Rhabditida</taxon>
        <taxon>Tylenchina</taxon>
        <taxon>Tylenchomorpha</taxon>
        <taxon>Aphelenchoidea</taxon>
        <taxon>Aphelenchoididae</taxon>
        <taxon>Bursaphelenchus</taxon>
    </lineage>
</organism>
<dbReference type="CDD" id="cd06257">
    <property type="entry name" value="DnaJ"/>
    <property type="match status" value="1"/>
</dbReference>
<dbReference type="InterPro" id="IPR052763">
    <property type="entry name" value="DnaJ_C4"/>
</dbReference>